<keyword evidence="4" id="KW-1185">Reference proteome</keyword>
<evidence type="ECO:0000256" key="1">
    <source>
        <dbReference type="SAM" id="SignalP"/>
    </source>
</evidence>
<dbReference type="PROSITE" id="PS50835">
    <property type="entry name" value="IG_LIKE"/>
    <property type="match status" value="1"/>
</dbReference>
<dbReference type="eggNOG" id="ENOG502TGK0">
    <property type="taxonomic scope" value="Eukaryota"/>
</dbReference>
<dbReference type="SUPFAM" id="SSF48726">
    <property type="entry name" value="Immunoglobulin"/>
    <property type="match status" value="1"/>
</dbReference>
<keyword evidence="1" id="KW-0732">Signal</keyword>
<dbReference type="Gene3D" id="2.60.40.10">
    <property type="entry name" value="Immunoglobulins"/>
    <property type="match status" value="1"/>
</dbReference>
<gene>
    <name evidence="3" type="ORF">CRE_03646</name>
</gene>
<name>E3LXF9_CAERE</name>
<dbReference type="KEGG" id="crq:GCK72_001280"/>
<protein>
    <recommendedName>
        <fullName evidence="2">Ig-like domain-containing protein</fullName>
    </recommendedName>
</protein>
<evidence type="ECO:0000259" key="2">
    <source>
        <dbReference type="PROSITE" id="PS50835"/>
    </source>
</evidence>
<feature type="chain" id="PRO_5003173760" description="Ig-like domain-containing protein" evidence="1">
    <location>
        <begin position="22"/>
        <end position="285"/>
    </location>
</feature>
<sequence>MVVREISTVFIIFAVFSVLSADSSCKGTCTHDGYPLPCGVWLKNETKSASLGTYALNSGVAKLHCSFSSLPEPVQIQWMFRPSDSATAQWREFPCAKKEEHKNCQKEEIIVESHCEVRMNSLKMSGTYKCAASIPNQHEQRYRAFSSEFAINVVGIEPLRVISSRLPLNKNGEINLEVCANPRPEVFWHTVDGIISPEKSSKRFAVTSLTPRTSLKVQSEPLSPVPYCYRTSLLIHKVQENDEFHMSIRGELNIVHEKITVKVKSSNIITGHYLLILISSLFFIF</sequence>
<dbReference type="InterPro" id="IPR013783">
    <property type="entry name" value="Ig-like_fold"/>
</dbReference>
<dbReference type="InterPro" id="IPR003599">
    <property type="entry name" value="Ig_sub"/>
</dbReference>
<accession>E3LXF9</accession>
<dbReference type="OMA" id="CEVRMNS"/>
<dbReference type="EMBL" id="DS268418">
    <property type="protein sequence ID" value="EFO84646.1"/>
    <property type="molecule type" value="Genomic_DNA"/>
</dbReference>
<dbReference type="GeneID" id="9801703"/>
<dbReference type="InterPro" id="IPR007110">
    <property type="entry name" value="Ig-like_dom"/>
</dbReference>
<organism evidence="4">
    <name type="scientific">Caenorhabditis remanei</name>
    <name type="common">Caenorhabditis vulgaris</name>
    <dbReference type="NCBI Taxonomy" id="31234"/>
    <lineage>
        <taxon>Eukaryota</taxon>
        <taxon>Metazoa</taxon>
        <taxon>Ecdysozoa</taxon>
        <taxon>Nematoda</taxon>
        <taxon>Chromadorea</taxon>
        <taxon>Rhabditida</taxon>
        <taxon>Rhabditina</taxon>
        <taxon>Rhabditomorpha</taxon>
        <taxon>Rhabditoidea</taxon>
        <taxon>Rhabditidae</taxon>
        <taxon>Peloderinae</taxon>
        <taxon>Caenorhabditis</taxon>
    </lineage>
</organism>
<evidence type="ECO:0000313" key="4">
    <source>
        <dbReference type="Proteomes" id="UP000008281"/>
    </source>
</evidence>
<dbReference type="HOGENOM" id="CLU_984271_0_0_1"/>
<dbReference type="OrthoDB" id="5777381at2759"/>
<proteinExistence type="predicted"/>
<feature type="domain" description="Ig-like" evidence="2">
    <location>
        <begin position="37"/>
        <end position="146"/>
    </location>
</feature>
<dbReference type="CTD" id="9801703"/>
<dbReference type="Proteomes" id="UP000008281">
    <property type="component" value="Unassembled WGS sequence"/>
</dbReference>
<dbReference type="RefSeq" id="XP_003111146.2">
    <property type="nucleotide sequence ID" value="XM_003111098.2"/>
</dbReference>
<dbReference type="SMART" id="SM00409">
    <property type="entry name" value="IG"/>
    <property type="match status" value="2"/>
</dbReference>
<feature type="signal peptide" evidence="1">
    <location>
        <begin position="1"/>
        <end position="21"/>
    </location>
</feature>
<evidence type="ECO:0000313" key="3">
    <source>
        <dbReference type="EMBL" id="EFO84646.1"/>
    </source>
</evidence>
<reference evidence="3" key="1">
    <citation type="submission" date="2007-07" db="EMBL/GenBank/DDBJ databases">
        <title>PCAP assembly of the Caenorhabditis remanei genome.</title>
        <authorList>
            <consortium name="The Caenorhabditis remanei Sequencing Consortium"/>
            <person name="Wilson R.K."/>
        </authorList>
    </citation>
    <scope>NUCLEOTIDE SEQUENCE [LARGE SCALE GENOMIC DNA]</scope>
    <source>
        <strain evidence="3">PB4641</strain>
    </source>
</reference>
<dbReference type="AlphaFoldDB" id="E3LXF9"/>
<dbReference type="FunCoup" id="E3LXF9">
    <property type="interactions" value="39"/>
</dbReference>
<dbReference type="STRING" id="31234.E3LXF9"/>
<dbReference type="InterPro" id="IPR036179">
    <property type="entry name" value="Ig-like_dom_sf"/>
</dbReference>
<dbReference type="InParanoid" id="E3LXF9"/>